<dbReference type="Proteomes" id="UP000319865">
    <property type="component" value="Unassembled WGS sequence"/>
</dbReference>
<dbReference type="PRINTS" id="PR00081">
    <property type="entry name" value="GDHRDH"/>
</dbReference>
<evidence type="ECO:0000256" key="3">
    <source>
        <dbReference type="RuleBase" id="RU000363"/>
    </source>
</evidence>
<dbReference type="RefSeq" id="WP_142025448.1">
    <property type="nucleotide sequence ID" value="NZ_VFQE01000001.1"/>
</dbReference>
<dbReference type="OrthoDB" id="9775296at2"/>
<keyword evidence="2" id="KW-0560">Oxidoreductase</keyword>
<dbReference type="InterPro" id="IPR036291">
    <property type="entry name" value="NAD(P)-bd_dom_sf"/>
</dbReference>
<dbReference type="PANTHER" id="PTHR44196">
    <property type="entry name" value="DEHYDROGENASE/REDUCTASE SDR FAMILY MEMBER 7B"/>
    <property type="match status" value="1"/>
</dbReference>
<dbReference type="InterPro" id="IPR002347">
    <property type="entry name" value="SDR_fam"/>
</dbReference>
<dbReference type="Gene3D" id="3.40.50.720">
    <property type="entry name" value="NAD(P)-binding Rossmann-like Domain"/>
    <property type="match status" value="1"/>
</dbReference>
<reference evidence="5 6" key="1">
    <citation type="submission" date="2019-06" db="EMBL/GenBank/DDBJ databases">
        <title>Sequencing the genomes of 1000 actinobacteria strains.</title>
        <authorList>
            <person name="Klenk H.-P."/>
        </authorList>
    </citation>
    <scope>NUCLEOTIDE SEQUENCE [LARGE SCALE GENOMIC DNA]</scope>
    <source>
        <strain evidence="5 6">DSM 46837</strain>
    </source>
</reference>
<sequence>MTGTGGADPGPVAIVTGASSGLGRATAVRLARDGLRVALLARDAGVLSELERSIEESGGSALSRPVDLADASAAQAAVDHVISVWGRADALINAAATDVPGPVEETTVSDWDRVLDVNLRAPFLLSKAVFAHMRRVGGGTIVNVSSVAGLRGWANAAAYCSSKFALTGFTQALAAEGKPHGIRACVLYPGAMATSWGAWDAEERRAADGAQAQQPDVDALPADQIAELIAWIIAAPKGLVLDQVTVTPLNEKGWP</sequence>
<dbReference type="FunFam" id="3.40.50.720:FF:000084">
    <property type="entry name" value="Short-chain dehydrogenase reductase"/>
    <property type="match status" value="1"/>
</dbReference>
<dbReference type="InterPro" id="IPR057326">
    <property type="entry name" value="KR_dom"/>
</dbReference>
<name>A0A543PFL0_9ACTN</name>
<dbReference type="GO" id="GO:0016020">
    <property type="term" value="C:membrane"/>
    <property type="evidence" value="ECO:0007669"/>
    <property type="project" value="TreeGrafter"/>
</dbReference>
<dbReference type="GO" id="GO:0016491">
    <property type="term" value="F:oxidoreductase activity"/>
    <property type="evidence" value="ECO:0007669"/>
    <property type="project" value="UniProtKB-KW"/>
</dbReference>
<dbReference type="AlphaFoldDB" id="A0A543PFL0"/>
<accession>A0A543PFL0</accession>
<gene>
    <name evidence="5" type="ORF">FHU33_2275</name>
</gene>
<organism evidence="5 6">
    <name type="scientific">Blastococcus colisei</name>
    <dbReference type="NCBI Taxonomy" id="1564162"/>
    <lineage>
        <taxon>Bacteria</taxon>
        <taxon>Bacillati</taxon>
        <taxon>Actinomycetota</taxon>
        <taxon>Actinomycetes</taxon>
        <taxon>Geodermatophilales</taxon>
        <taxon>Geodermatophilaceae</taxon>
        <taxon>Blastococcus</taxon>
    </lineage>
</organism>
<evidence type="ECO:0000259" key="4">
    <source>
        <dbReference type="SMART" id="SM00822"/>
    </source>
</evidence>
<dbReference type="PRINTS" id="PR00080">
    <property type="entry name" value="SDRFAMILY"/>
</dbReference>
<dbReference type="EMBL" id="VFQE01000001">
    <property type="protein sequence ID" value="TQN42865.1"/>
    <property type="molecule type" value="Genomic_DNA"/>
</dbReference>
<evidence type="ECO:0000256" key="2">
    <source>
        <dbReference type="ARBA" id="ARBA00023002"/>
    </source>
</evidence>
<keyword evidence="6" id="KW-1185">Reference proteome</keyword>
<evidence type="ECO:0000313" key="5">
    <source>
        <dbReference type="EMBL" id="TQN42865.1"/>
    </source>
</evidence>
<dbReference type="SUPFAM" id="SSF51735">
    <property type="entry name" value="NAD(P)-binding Rossmann-fold domains"/>
    <property type="match status" value="1"/>
</dbReference>
<dbReference type="CDD" id="cd05233">
    <property type="entry name" value="SDR_c"/>
    <property type="match status" value="1"/>
</dbReference>
<dbReference type="SMART" id="SM00822">
    <property type="entry name" value="PKS_KR"/>
    <property type="match status" value="1"/>
</dbReference>
<dbReference type="PROSITE" id="PS00061">
    <property type="entry name" value="ADH_SHORT"/>
    <property type="match status" value="1"/>
</dbReference>
<dbReference type="PANTHER" id="PTHR44196:SF1">
    <property type="entry name" value="DEHYDROGENASE_REDUCTASE SDR FAMILY MEMBER 7B"/>
    <property type="match status" value="1"/>
</dbReference>
<comment type="caution">
    <text evidence="5">The sequence shown here is derived from an EMBL/GenBank/DDBJ whole genome shotgun (WGS) entry which is preliminary data.</text>
</comment>
<feature type="domain" description="Ketoreductase" evidence="4">
    <location>
        <begin position="11"/>
        <end position="202"/>
    </location>
</feature>
<dbReference type="Pfam" id="PF00106">
    <property type="entry name" value="adh_short"/>
    <property type="match status" value="1"/>
</dbReference>
<dbReference type="InterPro" id="IPR020904">
    <property type="entry name" value="Sc_DH/Rdtase_CS"/>
</dbReference>
<evidence type="ECO:0000313" key="6">
    <source>
        <dbReference type="Proteomes" id="UP000319865"/>
    </source>
</evidence>
<comment type="similarity">
    <text evidence="1 3">Belongs to the short-chain dehydrogenases/reductases (SDR) family.</text>
</comment>
<proteinExistence type="inferred from homology"/>
<protein>
    <submittedName>
        <fullName evidence="5">NADP-dependent 3-hydroxy acid dehydrogenase YdfG</fullName>
    </submittedName>
</protein>
<evidence type="ECO:0000256" key="1">
    <source>
        <dbReference type="ARBA" id="ARBA00006484"/>
    </source>
</evidence>